<keyword evidence="3 5" id="KW-1133">Transmembrane helix</keyword>
<feature type="transmembrane region" description="Helical" evidence="5">
    <location>
        <begin position="139"/>
        <end position="159"/>
    </location>
</feature>
<dbReference type="PANTHER" id="PTHR31465">
    <property type="entry name" value="PROTEIN RTA1-RELATED"/>
    <property type="match status" value="1"/>
</dbReference>
<comment type="subcellular location">
    <subcellularLocation>
        <location evidence="1">Membrane</location>
        <topology evidence="1">Multi-pass membrane protein</topology>
    </subcellularLocation>
</comment>
<proteinExistence type="predicted"/>
<evidence type="ECO:0000256" key="3">
    <source>
        <dbReference type="ARBA" id="ARBA00022989"/>
    </source>
</evidence>
<keyword evidence="7" id="KW-1185">Reference proteome</keyword>
<dbReference type="EMBL" id="JAZAVJ010000201">
    <property type="protein sequence ID" value="KAK7408026.1"/>
    <property type="molecule type" value="Genomic_DNA"/>
</dbReference>
<evidence type="ECO:0008006" key="8">
    <source>
        <dbReference type="Google" id="ProtNLM"/>
    </source>
</evidence>
<comment type="caution">
    <text evidence="6">The sequence shown here is derived from an EMBL/GenBank/DDBJ whole genome shotgun (WGS) entry which is preliminary data.</text>
</comment>
<dbReference type="PANTHER" id="PTHR31465:SF35">
    <property type="entry name" value="RTA1 DOMAIN PROTEIN-RELATED"/>
    <property type="match status" value="1"/>
</dbReference>
<evidence type="ECO:0000256" key="4">
    <source>
        <dbReference type="ARBA" id="ARBA00023136"/>
    </source>
</evidence>
<dbReference type="Proteomes" id="UP001498476">
    <property type="component" value="Unassembled WGS sequence"/>
</dbReference>
<evidence type="ECO:0000256" key="1">
    <source>
        <dbReference type="ARBA" id="ARBA00004141"/>
    </source>
</evidence>
<organism evidence="6 7">
    <name type="scientific">Neonectria punicea</name>
    <dbReference type="NCBI Taxonomy" id="979145"/>
    <lineage>
        <taxon>Eukaryota</taxon>
        <taxon>Fungi</taxon>
        <taxon>Dikarya</taxon>
        <taxon>Ascomycota</taxon>
        <taxon>Pezizomycotina</taxon>
        <taxon>Sordariomycetes</taxon>
        <taxon>Hypocreomycetidae</taxon>
        <taxon>Hypocreales</taxon>
        <taxon>Nectriaceae</taxon>
        <taxon>Neonectria</taxon>
    </lineage>
</organism>
<name>A0ABR1GRM5_9HYPO</name>
<evidence type="ECO:0000256" key="5">
    <source>
        <dbReference type="SAM" id="Phobius"/>
    </source>
</evidence>
<evidence type="ECO:0000256" key="2">
    <source>
        <dbReference type="ARBA" id="ARBA00022692"/>
    </source>
</evidence>
<reference evidence="6 7" key="1">
    <citation type="journal article" date="2025" name="Microbiol. Resour. Announc.">
        <title>Draft genome sequences for Neonectria magnoliae and Neonectria punicea, canker pathogens of Liriodendron tulipifera and Acer saccharum in West Virginia.</title>
        <authorList>
            <person name="Petronek H.M."/>
            <person name="Kasson M.T."/>
            <person name="Metheny A.M."/>
            <person name="Stauder C.M."/>
            <person name="Lovett B."/>
            <person name="Lynch S.C."/>
            <person name="Garnas J.R."/>
            <person name="Kasson L.R."/>
            <person name="Stajich J.E."/>
        </authorList>
    </citation>
    <scope>NUCLEOTIDE SEQUENCE [LARGE SCALE GENOMIC DNA]</scope>
    <source>
        <strain evidence="6 7">NRRL 64653</strain>
    </source>
</reference>
<sequence length="192" mass="21549">MILGRLIRLLDAEKFSLIKSSWLTKFFLFGDVLSIALQGIGGGKLVGADTPDDRSSGEKIIVGGLVVQIFFFSLFMAVTCLFHYRARKNPTARMSSIGTPWQTLLTALYITSILILIRSLFRLIEYAMGHDSDLQFKEVYIYMLDAVPMLIATVLCNVFHPSKYLTAGKQVEDATDSSMRLTDQDSSYRNFP</sequence>
<keyword evidence="2 5" id="KW-0812">Transmembrane</keyword>
<feature type="transmembrane region" description="Helical" evidence="5">
    <location>
        <begin position="60"/>
        <end position="84"/>
    </location>
</feature>
<dbReference type="Pfam" id="PF04479">
    <property type="entry name" value="RTA1"/>
    <property type="match status" value="1"/>
</dbReference>
<gene>
    <name evidence="6" type="ORF">QQX98_009799</name>
</gene>
<feature type="transmembrane region" description="Helical" evidence="5">
    <location>
        <begin position="21"/>
        <end position="40"/>
    </location>
</feature>
<evidence type="ECO:0000313" key="7">
    <source>
        <dbReference type="Proteomes" id="UP001498476"/>
    </source>
</evidence>
<protein>
    <recommendedName>
        <fullName evidence="8">RTM1 protein</fullName>
    </recommendedName>
</protein>
<evidence type="ECO:0000313" key="6">
    <source>
        <dbReference type="EMBL" id="KAK7408026.1"/>
    </source>
</evidence>
<dbReference type="InterPro" id="IPR007568">
    <property type="entry name" value="RTA1"/>
</dbReference>
<accession>A0ABR1GRM5</accession>
<feature type="transmembrane region" description="Helical" evidence="5">
    <location>
        <begin position="104"/>
        <end position="124"/>
    </location>
</feature>
<keyword evidence="4 5" id="KW-0472">Membrane</keyword>